<dbReference type="SUPFAM" id="SSF48726">
    <property type="entry name" value="Immunoglobulin"/>
    <property type="match status" value="1"/>
</dbReference>
<evidence type="ECO:0000313" key="2">
    <source>
        <dbReference type="EMBL" id="KAK8780994.1"/>
    </source>
</evidence>
<dbReference type="AlphaFoldDB" id="A0AAQ4F1H0"/>
<keyword evidence="1" id="KW-0812">Transmembrane</keyword>
<proteinExistence type="predicted"/>
<sequence>MNATALCPSSQGHIKTQWFFPNGSRVVTAGRVTVDEDHGLLEIIDPIAEDLGVYICVSLRDPTKAGNATGVDAVLSFVEIYTSQPRTLKQRLLLGGLASLSVLVTVIFIYLVYRFRYRTPPVNEKGGVPVRDQVGVVNKRFEDEMSTVF</sequence>
<reference evidence="2 3" key="1">
    <citation type="journal article" date="2023" name="Arcadia Sci">
        <title>De novo assembly of a long-read Amblyomma americanum tick genome.</title>
        <authorList>
            <person name="Chou S."/>
            <person name="Poskanzer K.E."/>
            <person name="Rollins M."/>
            <person name="Thuy-Boun P.S."/>
        </authorList>
    </citation>
    <scope>NUCLEOTIDE SEQUENCE [LARGE SCALE GENOMIC DNA]</scope>
    <source>
        <strain evidence="2">F_SG_1</strain>
        <tissue evidence="2">Salivary glands</tissue>
    </source>
</reference>
<evidence type="ECO:0000256" key="1">
    <source>
        <dbReference type="SAM" id="Phobius"/>
    </source>
</evidence>
<accession>A0AAQ4F1H0</accession>
<keyword evidence="1" id="KW-1133">Transmembrane helix</keyword>
<protein>
    <recommendedName>
        <fullName evidence="4">Ig-like domain-containing protein</fullName>
    </recommendedName>
</protein>
<evidence type="ECO:0008006" key="4">
    <source>
        <dbReference type="Google" id="ProtNLM"/>
    </source>
</evidence>
<dbReference type="InterPro" id="IPR036179">
    <property type="entry name" value="Ig-like_dom_sf"/>
</dbReference>
<keyword evidence="1" id="KW-0472">Membrane</keyword>
<gene>
    <name evidence="2" type="ORF">V5799_017669</name>
</gene>
<name>A0AAQ4F1H0_AMBAM</name>
<comment type="caution">
    <text evidence="2">The sequence shown here is derived from an EMBL/GenBank/DDBJ whole genome shotgun (WGS) entry which is preliminary data.</text>
</comment>
<dbReference type="EMBL" id="JARKHS020008198">
    <property type="protein sequence ID" value="KAK8780994.1"/>
    <property type="molecule type" value="Genomic_DNA"/>
</dbReference>
<organism evidence="2 3">
    <name type="scientific">Amblyomma americanum</name>
    <name type="common">Lone star tick</name>
    <dbReference type="NCBI Taxonomy" id="6943"/>
    <lineage>
        <taxon>Eukaryota</taxon>
        <taxon>Metazoa</taxon>
        <taxon>Ecdysozoa</taxon>
        <taxon>Arthropoda</taxon>
        <taxon>Chelicerata</taxon>
        <taxon>Arachnida</taxon>
        <taxon>Acari</taxon>
        <taxon>Parasitiformes</taxon>
        <taxon>Ixodida</taxon>
        <taxon>Ixodoidea</taxon>
        <taxon>Ixodidae</taxon>
        <taxon>Amblyomminae</taxon>
        <taxon>Amblyomma</taxon>
    </lineage>
</organism>
<feature type="transmembrane region" description="Helical" evidence="1">
    <location>
        <begin position="92"/>
        <end position="113"/>
    </location>
</feature>
<dbReference type="Proteomes" id="UP001321473">
    <property type="component" value="Unassembled WGS sequence"/>
</dbReference>
<keyword evidence="3" id="KW-1185">Reference proteome</keyword>
<evidence type="ECO:0000313" key="3">
    <source>
        <dbReference type="Proteomes" id="UP001321473"/>
    </source>
</evidence>